<reference evidence="2 4" key="1">
    <citation type="submission" date="2016-04" db="EMBL/GenBank/DDBJ databases">
        <title>Complete genome sequencing and analysis of CBMB27, Methylobacterium phyllosphaerae isolated from leaf tissues of rice (Oryza sativa L.).</title>
        <authorList>
            <person name="Lee Y."/>
            <person name="Hwangbo K."/>
            <person name="Chung H."/>
            <person name="Yoo J."/>
            <person name="Kim K.Y."/>
            <person name="Sa T.M."/>
            <person name="Um Y."/>
            <person name="Madhaiyan M."/>
        </authorList>
    </citation>
    <scope>NUCLEOTIDE SEQUENCE [LARGE SCALE GENOMIC DNA]</scope>
    <source>
        <strain evidence="2 4">CBMB27</strain>
    </source>
</reference>
<evidence type="ECO:0000313" key="2">
    <source>
        <dbReference type="EMBL" id="APT32383.1"/>
    </source>
</evidence>
<accession>A0AAE8L537</accession>
<keyword evidence="2" id="KW-0378">Hydrolase</keyword>
<dbReference type="GO" id="GO:0047570">
    <property type="term" value="F:3-oxoadipate enol-lactonase activity"/>
    <property type="evidence" value="ECO:0007669"/>
    <property type="project" value="UniProtKB-EC"/>
</dbReference>
<dbReference type="EC" id="3.1.1.24" evidence="2"/>
<proteinExistence type="predicted"/>
<gene>
    <name evidence="2" type="ORF">MCBMB27_03092</name>
    <name evidence="3" type="ORF">SAMN05192567_10391</name>
</gene>
<dbReference type="PANTHER" id="PTHR43433:SF5">
    <property type="entry name" value="AB HYDROLASE-1 DOMAIN-CONTAINING PROTEIN"/>
    <property type="match status" value="1"/>
</dbReference>
<evidence type="ECO:0000313" key="5">
    <source>
        <dbReference type="Proteomes" id="UP000199140"/>
    </source>
</evidence>
<dbReference type="RefSeq" id="WP_075380773.1">
    <property type="nucleotide sequence ID" value="NZ_CP015367.1"/>
</dbReference>
<keyword evidence="4" id="KW-1185">Reference proteome</keyword>
<evidence type="ECO:0000313" key="3">
    <source>
        <dbReference type="EMBL" id="SFG41399.1"/>
    </source>
</evidence>
<dbReference type="Pfam" id="PF12697">
    <property type="entry name" value="Abhydrolase_6"/>
    <property type="match status" value="1"/>
</dbReference>
<protein>
    <submittedName>
        <fullName evidence="2 3">3-oxoadipate enol-lactonase</fullName>
        <ecNumber evidence="2">3.1.1.24</ecNumber>
    </submittedName>
</protein>
<evidence type="ECO:0000259" key="1">
    <source>
        <dbReference type="Pfam" id="PF12697"/>
    </source>
</evidence>
<dbReference type="EMBL" id="CP015367">
    <property type="protein sequence ID" value="APT32383.1"/>
    <property type="molecule type" value="Genomic_DNA"/>
</dbReference>
<dbReference type="Proteomes" id="UP000199140">
    <property type="component" value="Unassembled WGS sequence"/>
</dbReference>
<dbReference type="AlphaFoldDB" id="A0AAE8L537"/>
<dbReference type="SUPFAM" id="SSF53474">
    <property type="entry name" value="alpha/beta-Hydrolases"/>
    <property type="match status" value="1"/>
</dbReference>
<dbReference type="GO" id="GO:0046503">
    <property type="term" value="P:glycerolipid catabolic process"/>
    <property type="evidence" value="ECO:0007669"/>
    <property type="project" value="TreeGrafter"/>
</dbReference>
<organism evidence="3 5">
    <name type="scientific">Methylobacterium phyllosphaerae</name>
    <dbReference type="NCBI Taxonomy" id="418223"/>
    <lineage>
        <taxon>Bacteria</taxon>
        <taxon>Pseudomonadati</taxon>
        <taxon>Pseudomonadota</taxon>
        <taxon>Alphaproteobacteria</taxon>
        <taxon>Hyphomicrobiales</taxon>
        <taxon>Methylobacteriaceae</taxon>
        <taxon>Methylobacterium</taxon>
    </lineage>
</organism>
<dbReference type="PRINTS" id="PR00111">
    <property type="entry name" value="ABHYDROLASE"/>
</dbReference>
<dbReference type="GO" id="GO:0042952">
    <property type="term" value="P:beta-ketoadipate pathway"/>
    <property type="evidence" value="ECO:0007669"/>
    <property type="project" value="InterPro"/>
</dbReference>
<dbReference type="Proteomes" id="UP000185487">
    <property type="component" value="Chromosome"/>
</dbReference>
<feature type="domain" description="AB hydrolase-1" evidence="1">
    <location>
        <begin position="32"/>
        <end position="253"/>
    </location>
</feature>
<name>A0AAE8L537_9HYPH</name>
<dbReference type="InterPro" id="IPR050471">
    <property type="entry name" value="AB_hydrolase"/>
</dbReference>
<dbReference type="NCBIfam" id="TIGR02427">
    <property type="entry name" value="protocat_pcaD"/>
    <property type="match status" value="1"/>
</dbReference>
<dbReference type="InterPro" id="IPR029058">
    <property type="entry name" value="AB_hydrolase_fold"/>
</dbReference>
<dbReference type="InterPro" id="IPR000073">
    <property type="entry name" value="AB_hydrolase_1"/>
</dbReference>
<dbReference type="EMBL" id="FOPK01000003">
    <property type="protein sequence ID" value="SFG41399.1"/>
    <property type="molecule type" value="Genomic_DNA"/>
</dbReference>
<dbReference type="KEGG" id="mphy:MCBMB27_03092"/>
<dbReference type="Gene3D" id="3.40.50.1820">
    <property type="entry name" value="alpha/beta hydrolase"/>
    <property type="match status" value="1"/>
</dbReference>
<dbReference type="InterPro" id="IPR026968">
    <property type="entry name" value="PcaD/CatD"/>
</dbReference>
<evidence type="ECO:0000313" key="4">
    <source>
        <dbReference type="Proteomes" id="UP000185487"/>
    </source>
</evidence>
<dbReference type="GO" id="GO:0004806">
    <property type="term" value="F:triacylglycerol lipase activity"/>
    <property type="evidence" value="ECO:0007669"/>
    <property type="project" value="TreeGrafter"/>
</dbReference>
<reference evidence="3 5" key="2">
    <citation type="submission" date="2016-10" db="EMBL/GenBank/DDBJ databases">
        <authorList>
            <person name="Varghese N."/>
            <person name="Submissions S."/>
        </authorList>
    </citation>
    <scope>NUCLEOTIDE SEQUENCE [LARGE SCALE GENOMIC DNA]</scope>
    <source>
        <strain evidence="3 5">CBMB27</strain>
    </source>
</reference>
<dbReference type="PANTHER" id="PTHR43433">
    <property type="entry name" value="HYDROLASE, ALPHA/BETA FOLD FAMILY PROTEIN"/>
    <property type="match status" value="1"/>
</dbReference>
<sequence>MPQITVGGIGFRYLLEGPEGAPAVAFSNSLGATLEMWDALVPALTGRYRTLRYDTRGHGGSETRDQPITVTDLAGDLAGLLDALGIGRAHLVGLSLGGMTVQALASAEPERALSATLMATAAHMPSPQSWEERAATVRAQGLAAVVEATLGRWFTPGFAQRDPAAIQAIQAIRERFVACDPAGYAVCCGAIGCMDLRPALSAITAPTLVIAGRDDPSTPPAMAEEICASIAQAELLVLPHAAHLLAVERAEAVGGYLRAFLDRASRDT</sequence>